<accession>A0ABU3QL06</accession>
<keyword evidence="2" id="KW-1185">Reference proteome</keyword>
<name>A0ABU3QL06_9ACTN</name>
<dbReference type="InterPro" id="IPR046300">
    <property type="entry name" value="DUF6415"/>
</dbReference>
<organism evidence="1 2">
    <name type="scientific">Streptomyces tamarix</name>
    <dbReference type="NCBI Taxonomy" id="3078565"/>
    <lineage>
        <taxon>Bacteria</taxon>
        <taxon>Bacillati</taxon>
        <taxon>Actinomycetota</taxon>
        <taxon>Actinomycetes</taxon>
        <taxon>Kitasatosporales</taxon>
        <taxon>Streptomycetaceae</taxon>
        <taxon>Streptomyces</taxon>
    </lineage>
</organism>
<dbReference type="Pfam" id="PF19979">
    <property type="entry name" value="DUF6415"/>
    <property type="match status" value="1"/>
</dbReference>
<dbReference type="EMBL" id="JAWCTQ010000014">
    <property type="protein sequence ID" value="MDT9683143.1"/>
    <property type="molecule type" value="Genomic_DNA"/>
</dbReference>
<protein>
    <submittedName>
        <fullName evidence="1">DUF6415 family natural product biosynthesis protein</fullName>
    </submittedName>
</protein>
<proteinExistence type="predicted"/>
<evidence type="ECO:0000313" key="1">
    <source>
        <dbReference type="EMBL" id="MDT9683143.1"/>
    </source>
</evidence>
<reference evidence="1 2" key="1">
    <citation type="submission" date="2023-09" db="EMBL/GenBank/DDBJ databases">
        <title>Streptomyces sp. nov.: A antagonism against Alternaria gaisen Producing Streptochlin, Isolated from Tamarix root soil.</title>
        <authorList>
            <person name="Chen Y."/>
        </authorList>
    </citation>
    <scope>NUCLEOTIDE SEQUENCE [LARGE SCALE GENOMIC DNA]</scope>
    <source>
        <strain evidence="1 2">TRM76323</strain>
    </source>
</reference>
<dbReference type="Proteomes" id="UP001250181">
    <property type="component" value="Unassembled WGS sequence"/>
</dbReference>
<evidence type="ECO:0000313" key="2">
    <source>
        <dbReference type="Proteomes" id="UP001250181"/>
    </source>
</evidence>
<dbReference type="RefSeq" id="WP_315878219.1">
    <property type="nucleotide sequence ID" value="NZ_JAWCTQ010000014.1"/>
</dbReference>
<sequence>MTTLSDQAQVFAPVIRLDVETLRSAPWGELHGRSCARCGTGLSPETAVDLARHDYKSDDWVNYVSSCRPRLCRRCVPLQLRDTASAVAAVDAEPPVPHHLSALVSRLSVALGALIPVVEAAAERHPAGSLRRAGAEAGLSEARVRLAHPPRLGDRGRRFAHAQRLARSVVCLLDHVARLTTVPKVGAP</sequence>
<comment type="caution">
    <text evidence="1">The sequence shown here is derived from an EMBL/GenBank/DDBJ whole genome shotgun (WGS) entry which is preliminary data.</text>
</comment>
<gene>
    <name evidence="1" type="ORF">RND61_13825</name>
</gene>